<evidence type="ECO:0000256" key="3">
    <source>
        <dbReference type="SAM" id="Phobius"/>
    </source>
</evidence>
<comment type="similarity">
    <text evidence="1">Belongs to the carbon-nitrogen hydrolase superfamily. Nitrilase family.</text>
</comment>
<organism evidence="5 6">
    <name type="scientific">Frigoriglobus tundricola</name>
    <dbReference type="NCBI Taxonomy" id="2774151"/>
    <lineage>
        <taxon>Bacteria</taxon>
        <taxon>Pseudomonadati</taxon>
        <taxon>Planctomycetota</taxon>
        <taxon>Planctomycetia</taxon>
        <taxon>Gemmatales</taxon>
        <taxon>Gemmataceae</taxon>
        <taxon>Frigoriglobus</taxon>
    </lineage>
</organism>
<proteinExistence type="inferred from homology"/>
<dbReference type="KEGG" id="ftj:FTUN_1659"/>
<dbReference type="InterPro" id="IPR003010">
    <property type="entry name" value="C-N_Hydrolase"/>
</dbReference>
<dbReference type="GO" id="GO:0047427">
    <property type="term" value="F:cyanoalanine nitrilase activity"/>
    <property type="evidence" value="ECO:0007669"/>
    <property type="project" value="UniProtKB-EC"/>
</dbReference>
<dbReference type="Gene3D" id="3.60.110.10">
    <property type="entry name" value="Carbon-nitrogen hydrolase"/>
    <property type="match status" value="1"/>
</dbReference>
<dbReference type="PROSITE" id="PS00920">
    <property type="entry name" value="NITRIL_CHT_1"/>
    <property type="match status" value="1"/>
</dbReference>
<dbReference type="EMBL" id="CP053452">
    <property type="protein sequence ID" value="QJW94140.1"/>
    <property type="molecule type" value="Genomic_DNA"/>
</dbReference>
<dbReference type="PANTHER" id="PTHR46044:SF1">
    <property type="entry name" value="CN HYDROLASE DOMAIN-CONTAINING PROTEIN"/>
    <property type="match status" value="1"/>
</dbReference>
<keyword evidence="6" id="KW-1185">Reference proteome</keyword>
<dbReference type="CDD" id="cd07564">
    <property type="entry name" value="nitrilases_CHs"/>
    <property type="match status" value="1"/>
</dbReference>
<dbReference type="InterPro" id="IPR027795">
    <property type="entry name" value="CASTOR_ACT_dom"/>
</dbReference>
<dbReference type="SUPFAM" id="SSF55021">
    <property type="entry name" value="ACT-like"/>
    <property type="match status" value="2"/>
</dbReference>
<dbReference type="InterPro" id="IPR045865">
    <property type="entry name" value="ACT-like_dom_sf"/>
</dbReference>
<dbReference type="Proteomes" id="UP000503447">
    <property type="component" value="Chromosome"/>
</dbReference>
<feature type="active site" description="Proton acceptor" evidence="2">
    <location>
        <position position="55"/>
    </location>
</feature>
<dbReference type="Pfam" id="PF13840">
    <property type="entry name" value="ACT_7"/>
    <property type="match status" value="1"/>
</dbReference>
<name>A0A6M5YLB6_9BACT</name>
<gene>
    <name evidence="5" type="ORF">FTUN_1659</name>
</gene>
<dbReference type="PROSITE" id="PS50263">
    <property type="entry name" value="CN_HYDROLASE"/>
    <property type="match status" value="1"/>
</dbReference>
<reference evidence="6" key="1">
    <citation type="submission" date="2020-05" db="EMBL/GenBank/DDBJ databases">
        <title>Frigoriglobus tundricola gen. nov., sp. nov., a psychrotolerant cellulolytic planctomycete of the family Gemmataceae with two divergent copies of 16S rRNA gene.</title>
        <authorList>
            <person name="Kulichevskaya I.S."/>
            <person name="Ivanova A.A."/>
            <person name="Naumoff D.G."/>
            <person name="Beletsky A.V."/>
            <person name="Rijpstra W.I.C."/>
            <person name="Sinninghe Damste J.S."/>
            <person name="Mardanov A.V."/>
            <person name="Ravin N.V."/>
            <person name="Dedysh S.N."/>
        </authorList>
    </citation>
    <scope>NUCLEOTIDE SEQUENCE [LARGE SCALE GENOMIC DNA]</scope>
    <source>
        <strain evidence="6">PL17</strain>
    </source>
</reference>
<dbReference type="AlphaFoldDB" id="A0A6M5YLB6"/>
<dbReference type="InterPro" id="IPR036526">
    <property type="entry name" value="C-N_Hydrolase_sf"/>
</dbReference>
<dbReference type="Pfam" id="PF21631">
    <property type="entry name" value="A9CJY8-like_N"/>
    <property type="match status" value="1"/>
</dbReference>
<keyword evidence="3" id="KW-0472">Membrane</keyword>
<keyword evidence="5" id="KW-0378">Hydrolase</keyword>
<dbReference type="EC" id="3.5.5.4" evidence="5"/>
<dbReference type="Gene3D" id="3.30.2130.10">
    <property type="entry name" value="VC0802-like"/>
    <property type="match status" value="1"/>
</dbReference>
<accession>A0A6M5YLB6</accession>
<feature type="domain" description="CN hydrolase" evidence="4">
    <location>
        <begin position="15"/>
        <end position="282"/>
    </location>
</feature>
<keyword evidence="3" id="KW-0812">Transmembrane</keyword>
<dbReference type="SUPFAM" id="SSF56317">
    <property type="entry name" value="Carbon-nitrogen hydrolase"/>
    <property type="match status" value="1"/>
</dbReference>
<evidence type="ECO:0000313" key="5">
    <source>
        <dbReference type="EMBL" id="QJW94140.1"/>
    </source>
</evidence>
<feature type="transmembrane region" description="Helical" evidence="3">
    <location>
        <begin position="405"/>
        <end position="428"/>
    </location>
</feature>
<evidence type="ECO:0000259" key="4">
    <source>
        <dbReference type="PROSITE" id="PS50263"/>
    </source>
</evidence>
<sequence length="462" mass="48622">MDSQLVLPPTPSGRVRVAVVQAAPVLFDTARTLQKLAGLAADATQKGAELVVFPEAFVGGYPKGLDFGVTLGARSPDGREEFRRYYESAVEVPGPATEFIGAVARGHGIHLVVGMIERAGGTLYCTAATFGPDGSLIGKHRKLVPTALERVIWGSGDGSTLPVIPTPLGRVGSVICWENYMPLLRTAMYAKGVELYCAITVDDRETWVPTVRHIALEGRCFVLSACQFLRRAGLPPGYPTERRPASQDVLIRGGSCVVGPLGELLAGPVYGEECVLAATLDRADLARAKFDFDVVGHYARPDVFRLEVNEAAARPVAFVSVPDPHPPGHGSAAPRLTLLDVAGRFAVCKLPPGSAVPAWVTAGDVFSVTRTGEELSVVCRQGMVPPGTQAEGGWRGLRVAGAMPFTLVGVLAALTAPVAAAGVSIFAVSTYDTDYLFVKGSEFRAAVAALRGAGHSVEEALP</sequence>
<dbReference type="InterPro" id="IPR044149">
    <property type="entry name" value="Nitrilases_CHs"/>
</dbReference>
<keyword evidence="3" id="KW-1133">Transmembrane helix</keyword>
<evidence type="ECO:0000256" key="1">
    <source>
        <dbReference type="ARBA" id="ARBA00008129"/>
    </source>
</evidence>
<dbReference type="InterPro" id="IPR000132">
    <property type="entry name" value="Nitrilase/CN_hydratase_CS"/>
</dbReference>
<evidence type="ECO:0000256" key="2">
    <source>
        <dbReference type="PROSITE-ProRule" id="PRU10139"/>
    </source>
</evidence>
<evidence type="ECO:0000313" key="6">
    <source>
        <dbReference type="Proteomes" id="UP000503447"/>
    </source>
</evidence>
<dbReference type="InterPro" id="IPR049447">
    <property type="entry name" value="A9CJY8-like_N"/>
</dbReference>
<dbReference type="Pfam" id="PF00795">
    <property type="entry name" value="CN_hydrolase"/>
    <property type="match status" value="1"/>
</dbReference>
<protein>
    <submittedName>
        <fullName evidence="5">Cyanoalanine nitrilase</fullName>
        <ecNumber evidence="5">3.5.5.4</ecNumber>
    </submittedName>
</protein>
<dbReference type="PANTHER" id="PTHR46044">
    <property type="entry name" value="NITRILASE"/>
    <property type="match status" value="1"/>
</dbReference>